<comment type="caution">
    <text evidence="1">The sequence shown here is derived from an EMBL/GenBank/DDBJ whole genome shotgun (WGS) entry which is preliminary data.</text>
</comment>
<dbReference type="GO" id="GO:0005794">
    <property type="term" value="C:Golgi apparatus"/>
    <property type="evidence" value="ECO:0007669"/>
    <property type="project" value="TreeGrafter"/>
</dbReference>
<protein>
    <recommendedName>
        <fullName evidence="3">DUF833-domain-containing protein</fullName>
    </recommendedName>
</protein>
<dbReference type="GeneID" id="25265893"/>
<dbReference type="PANTHER" id="PTHR17985:SF8">
    <property type="entry name" value="TRANSPORT AND GOLGI ORGANIZATION PROTEIN 2 HOMOLOG"/>
    <property type="match status" value="1"/>
</dbReference>
<evidence type="ECO:0000313" key="1">
    <source>
        <dbReference type="EMBL" id="KDN52054.1"/>
    </source>
</evidence>
<dbReference type="RefSeq" id="XP_013244909.1">
    <property type="nucleotide sequence ID" value="XM_013389455.1"/>
</dbReference>
<organism evidence="1 2">
    <name type="scientific">Tilletiaria anomala (strain ATCC 24038 / CBS 436.72 / UBC 951)</name>
    <dbReference type="NCBI Taxonomy" id="1037660"/>
    <lineage>
        <taxon>Eukaryota</taxon>
        <taxon>Fungi</taxon>
        <taxon>Dikarya</taxon>
        <taxon>Basidiomycota</taxon>
        <taxon>Ustilaginomycotina</taxon>
        <taxon>Exobasidiomycetes</taxon>
        <taxon>Georgefischeriales</taxon>
        <taxon>Tilletiariaceae</taxon>
        <taxon>Tilletiaria</taxon>
    </lineage>
</organism>
<evidence type="ECO:0000313" key="2">
    <source>
        <dbReference type="Proteomes" id="UP000027361"/>
    </source>
</evidence>
<dbReference type="GO" id="GO:0007030">
    <property type="term" value="P:Golgi organization"/>
    <property type="evidence" value="ECO:0007669"/>
    <property type="project" value="TreeGrafter"/>
</dbReference>
<dbReference type="InParanoid" id="A0A066WM26"/>
<dbReference type="OMA" id="ATWIERD"/>
<dbReference type="AlphaFoldDB" id="A0A066WM26"/>
<name>A0A066WM26_TILAU</name>
<accession>A0A066WM26</accession>
<sequence length="397" mass="42522">MCVIFTLTSHPDYALIIAANRDEFLKRPSAKAAWHSFPTPSVIALEHGASWQESLPFALSLPESLSATAPSATQPILSGIDAYPSGGGTWLGITSSGSFSVLTNFTETAPPPLPPSASRDTYRSRGALPRGWLKEEGMISASDAGKPKKTHSERLEEFLEAAGTQRMEYPGFNLFVGTIDAGSDNKLFATLGYLTNRDISSENVERRQPIFKQLAHGGKILDTSRPRQAGQAGNSAQGCLACGLSNSTLDDPWGKVLSGEKAMEEAVSASEEKGDSAEGIAESLFAMLRTSQSIQTRADVQDSICVPPLRLPVKSATSAAATDGDGHSAGLSWYATRIATVLIVPRDPTKEATWIERDVHVLLEGTGDKPVLLSIEQAKTSQRMYTWAISLRSRDAA</sequence>
<dbReference type="PANTHER" id="PTHR17985">
    <property type="entry name" value="SER/THR-RICH PROTEIN T10 IN DGCR REGION"/>
    <property type="match status" value="1"/>
</dbReference>
<gene>
    <name evidence="1" type="ORF">K437DRAFT_266917</name>
</gene>
<proteinExistence type="predicted"/>
<dbReference type="Proteomes" id="UP000027361">
    <property type="component" value="Unassembled WGS sequence"/>
</dbReference>
<evidence type="ECO:0008006" key="3">
    <source>
        <dbReference type="Google" id="ProtNLM"/>
    </source>
</evidence>
<dbReference type="InterPro" id="IPR008551">
    <property type="entry name" value="TANGO2"/>
</dbReference>
<reference evidence="1 2" key="1">
    <citation type="submission" date="2014-05" db="EMBL/GenBank/DDBJ databases">
        <title>Draft genome sequence of a rare smut relative, Tilletiaria anomala UBC 951.</title>
        <authorList>
            <consortium name="DOE Joint Genome Institute"/>
            <person name="Toome M."/>
            <person name="Kuo A."/>
            <person name="Henrissat B."/>
            <person name="Lipzen A."/>
            <person name="Tritt A."/>
            <person name="Yoshinaga Y."/>
            <person name="Zane M."/>
            <person name="Barry K."/>
            <person name="Grigoriev I.V."/>
            <person name="Spatafora J.W."/>
            <person name="Aimea M.C."/>
        </authorList>
    </citation>
    <scope>NUCLEOTIDE SEQUENCE [LARGE SCALE GENOMIC DNA]</scope>
    <source>
        <strain evidence="1 2">UBC 951</strain>
    </source>
</reference>
<dbReference type="GO" id="GO:0009306">
    <property type="term" value="P:protein secretion"/>
    <property type="evidence" value="ECO:0007669"/>
    <property type="project" value="TreeGrafter"/>
</dbReference>
<dbReference type="Pfam" id="PF05742">
    <property type="entry name" value="TANGO2"/>
    <property type="match status" value="2"/>
</dbReference>
<keyword evidence="2" id="KW-1185">Reference proteome</keyword>
<dbReference type="HOGENOM" id="CLU_047037_0_1_1"/>
<dbReference type="OrthoDB" id="191601at2759"/>
<dbReference type="EMBL" id="JMSN01000014">
    <property type="protein sequence ID" value="KDN52054.1"/>
    <property type="molecule type" value="Genomic_DNA"/>
</dbReference>